<dbReference type="Proteomes" id="UP001295444">
    <property type="component" value="Chromosome 01"/>
</dbReference>
<feature type="transmembrane region" description="Helical" evidence="5">
    <location>
        <begin position="19"/>
        <end position="37"/>
    </location>
</feature>
<dbReference type="GO" id="GO:0004114">
    <property type="term" value="F:3',5'-cyclic-nucleotide phosphodiesterase activity"/>
    <property type="evidence" value="ECO:0007669"/>
    <property type="project" value="InterPro"/>
</dbReference>
<dbReference type="InterPro" id="IPR002073">
    <property type="entry name" value="PDEase_catalytic_dom"/>
</dbReference>
<accession>A0AAD1QWV5</accession>
<keyword evidence="1 4" id="KW-0479">Metal-binding</keyword>
<name>A0AAD1QWV5_PELCU</name>
<evidence type="ECO:0000259" key="6">
    <source>
        <dbReference type="PROSITE" id="PS51845"/>
    </source>
</evidence>
<dbReference type="PANTHER" id="PTHR11347">
    <property type="entry name" value="CYCLIC NUCLEOTIDE PHOSPHODIESTERASE"/>
    <property type="match status" value="1"/>
</dbReference>
<organism evidence="7 8">
    <name type="scientific">Pelobates cultripes</name>
    <name type="common">Western spadefoot toad</name>
    <dbReference type="NCBI Taxonomy" id="61616"/>
    <lineage>
        <taxon>Eukaryota</taxon>
        <taxon>Metazoa</taxon>
        <taxon>Chordata</taxon>
        <taxon>Craniata</taxon>
        <taxon>Vertebrata</taxon>
        <taxon>Euteleostomi</taxon>
        <taxon>Amphibia</taxon>
        <taxon>Batrachia</taxon>
        <taxon>Anura</taxon>
        <taxon>Pelobatoidea</taxon>
        <taxon>Pelobatidae</taxon>
        <taxon>Pelobates</taxon>
    </lineage>
</organism>
<dbReference type="EMBL" id="OW240912">
    <property type="protein sequence ID" value="CAH2218524.1"/>
    <property type="molecule type" value="Genomic_DNA"/>
</dbReference>
<gene>
    <name evidence="7" type="ORF">PECUL_23A043268</name>
</gene>
<feature type="binding site" evidence="4">
    <location>
        <position position="63"/>
    </location>
    <ligand>
        <name>Zn(2+)</name>
        <dbReference type="ChEBI" id="CHEBI:29105"/>
        <label>1</label>
    </ligand>
</feature>
<evidence type="ECO:0000313" key="7">
    <source>
        <dbReference type="EMBL" id="CAH2218524.1"/>
    </source>
</evidence>
<feature type="active site" description="Proton donor" evidence="3">
    <location>
        <position position="59"/>
    </location>
</feature>
<dbReference type="InterPro" id="IPR023088">
    <property type="entry name" value="PDEase"/>
</dbReference>
<dbReference type="GO" id="GO:0046872">
    <property type="term" value="F:metal ion binding"/>
    <property type="evidence" value="ECO:0007669"/>
    <property type="project" value="UniProtKB-KW"/>
</dbReference>
<feature type="binding site" evidence="4">
    <location>
        <position position="100"/>
    </location>
    <ligand>
        <name>Zn(2+)</name>
        <dbReference type="ChEBI" id="CHEBI:29105"/>
        <label>1</label>
    </ligand>
</feature>
<keyword evidence="5" id="KW-0472">Membrane</keyword>
<evidence type="ECO:0000256" key="1">
    <source>
        <dbReference type="ARBA" id="ARBA00022723"/>
    </source>
</evidence>
<dbReference type="PRINTS" id="PR00387">
    <property type="entry name" value="PDIESTERASE1"/>
</dbReference>
<dbReference type="PROSITE" id="PS51845">
    <property type="entry name" value="PDEASE_I_2"/>
    <property type="match status" value="1"/>
</dbReference>
<evidence type="ECO:0000256" key="3">
    <source>
        <dbReference type="PIRSR" id="PIRSR623088-1"/>
    </source>
</evidence>
<evidence type="ECO:0000313" key="8">
    <source>
        <dbReference type="Proteomes" id="UP001295444"/>
    </source>
</evidence>
<dbReference type="AlphaFoldDB" id="A0AAD1QWV5"/>
<sequence>MAALPPGIRLFLSFSRDQWFRALVLILTYLLYCSFHLSRKPITIVKRCVQNNYRDNPFHNFRHGFCVTQMMYCVIWACGLQGCLTAADTVSLMVASLCHDLDHPGLNNAYQVNACTELASRFQNKSPLENHHWAVTSQILSQPQSNIFLHADTEDVQQILKVTPEKQKFL</sequence>
<evidence type="ECO:0000256" key="4">
    <source>
        <dbReference type="PIRSR" id="PIRSR623088-3"/>
    </source>
</evidence>
<feature type="domain" description="PDEase" evidence="6">
    <location>
        <begin position="1"/>
        <end position="170"/>
    </location>
</feature>
<proteinExistence type="predicted"/>
<feature type="binding site" evidence="4">
    <location>
        <position position="100"/>
    </location>
    <ligand>
        <name>Zn(2+)</name>
        <dbReference type="ChEBI" id="CHEBI:29105"/>
        <label>2</label>
    </ligand>
</feature>
<dbReference type="GO" id="GO:0007165">
    <property type="term" value="P:signal transduction"/>
    <property type="evidence" value="ECO:0007669"/>
    <property type="project" value="InterPro"/>
</dbReference>
<protein>
    <submittedName>
        <fullName evidence="7">High affinity cGMP-specific 3,5 -cyclic phosphodiesterase 9A isoform X3</fullName>
    </submittedName>
</protein>
<dbReference type="InterPro" id="IPR036971">
    <property type="entry name" value="PDEase_catalytic_dom_sf"/>
</dbReference>
<dbReference type="SUPFAM" id="SSF109604">
    <property type="entry name" value="HD-domain/PDEase-like"/>
    <property type="match status" value="1"/>
</dbReference>
<dbReference type="Pfam" id="PF00233">
    <property type="entry name" value="PDEase_I"/>
    <property type="match status" value="1"/>
</dbReference>
<dbReference type="Gene3D" id="1.10.1300.10">
    <property type="entry name" value="3'5'-cyclic nucleotide phosphodiesterase, catalytic domain"/>
    <property type="match status" value="1"/>
</dbReference>
<keyword evidence="5" id="KW-1133">Transmembrane helix</keyword>
<evidence type="ECO:0000256" key="5">
    <source>
        <dbReference type="SAM" id="Phobius"/>
    </source>
</evidence>
<dbReference type="PROSITE" id="PS00126">
    <property type="entry name" value="PDEASE_I_1"/>
    <property type="match status" value="1"/>
</dbReference>
<keyword evidence="2" id="KW-0378">Hydrolase</keyword>
<keyword evidence="8" id="KW-1185">Reference proteome</keyword>
<feature type="binding site" evidence="4">
    <location>
        <position position="99"/>
    </location>
    <ligand>
        <name>Zn(2+)</name>
        <dbReference type="ChEBI" id="CHEBI:29105"/>
        <label>1</label>
    </ligand>
</feature>
<evidence type="ECO:0000256" key="2">
    <source>
        <dbReference type="ARBA" id="ARBA00022801"/>
    </source>
</evidence>
<keyword evidence="5" id="KW-0812">Transmembrane</keyword>
<reference evidence="7" key="1">
    <citation type="submission" date="2022-03" db="EMBL/GenBank/DDBJ databases">
        <authorList>
            <person name="Alioto T."/>
            <person name="Alioto T."/>
            <person name="Gomez Garrido J."/>
        </authorList>
    </citation>
    <scope>NUCLEOTIDE SEQUENCE</scope>
</reference>
<dbReference type="InterPro" id="IPR023174">
    <property type="entry name" value="PDEase_CS"/>
</dbReference>